<dbReference type="EMBL" id="JASCZI010151266">
    <property type="protein sequence ID" value="MED6171539.1"/>
    <property type="molecule type" value="Genomic_DNA"/>
</dbReference>
<organism evidence="2 3">
    <name type="scientific">Stylosanthes scabra</name>
    <dbReference type="NCBI Taxonomy" id="79078"/>
    <lineage>
        <taxon>Eukaryota</taxon>
        <taxon>Viridiplantae</taxon>
        <taxon>Streptophyta</taxon>
        <taxon>Embryophyta</taxon>
        <taxon>Tracheophyta</taxon>
        <taxon>Spermatophyta</taxon>
        <taxon>Magnoliopsida</taxon>
        <taxon>eudicotyledons</taxon>
        <taxon>Gunneridae</taxon>
        <taxon>Pentapetalae</taxon>
        <taxon>rosids</taxon>
        <taxon>fabids</taxon>
        <taxon>Fabales</taxon>
        <taxon>Fabaceae</taxon>
        <taxon>Papilionoideae</taxon>
        <taxon>50 kb inversion clade</taxon>
        <taxon>dalbergioids sensu lato</taxon>
        <taxon>Dalbergieae</taxon>
        <taxon>Pterocarpus clade</taxon>
        <taxon>Stylosanthes</taxon>
    </lineage>
</organism>
<feature type="region of interest" description="Disordered" evidence="1">
    <location>
        <begin position="1"/>
        <end position="26"/>
    </location>
</feature>
<proteinExistence type="predicted"/>
<dbReference type="Proteomes" id="UP001341840">
    <property type="component" value="Unassembled WGS sequence"/>
</dbReference>
<keyword evidence="3" id="KW-1185">Reference proteome</keyword>
<sequence>MAAAASSDSPPLLSLSSSPYSSTLSLTKPLRVSPSRIKGGTIRVLSNRRTELLPRGGRFILMVEIIARDEDPFPRWGARLGPLRKIPTHITPTEKFGIHCSPAHASLSSPPGALCGARRAHVIRGSLSSYVRMQQFEEELDREPTLYVSSSSHAVRELWRPKKQFEAATPRHTWELNYQILEQFNSILIQDLLGINYINQGHNWKIQEKID</sequence>
<evidence type="ECO:0000313" key="3">
    <source>
        <dbReference type="Proteomes" id="UP001341840"/>
    </source>
</evidence>
<comment type="caution">
    <text evidence="2">The sequence shown here is derived from an EMBL/GenBank/DDBJ whole genome shotgun (WGS) entry which is preliminary data.</text>
</comment>
<evidence type="ECO:0000256" key="1">
    <source>
        <dbReference type="SAM" id="MobiDB-lite"/>
    </source>
</evidence>
<reference evidence="2 3" key="1">
    <citation type="journal article" date="2023" name="Plants (Basel)">
        <title>Bridging the Gap: Combining Genomics and Transcriptomics Approaches to Understand Stylosanthes scabra, an Orphan Legume from the Brazilian Caatinga.</title>
        <authorList>
            <person name="Ferreira-Neto J.R.C."/>
            <person name="da Silva M.D."/>
            <person name="Binneck E."/>
            <person name="de Melo N.F."/>
            <person name="da Silva R.H."/>
            <person name="de Melo A.L.T.M."/>
            <person name="Pandolfi V."/>
            <person name="Bustamante F.O."/>
            <person name="Brasileiro-Vidal A.C."/>
            <person name="Benko-Iseppon A.M."/>
        </authorList>
    </citation>
    <scope>NUCLEOTIDE SEQUENCE [LARGE SCALE GENOMIC DNA]</scope>
    <source>
        <tissue evidence="2">Leaves</tissue>
    </source>
</reference>
<gene>
    <name evidence="2" type="ORF">PIB30_041602</name>
</gene>
<accession>A0ABU6VEK5</accession>
<name>A0ABU6VEK5_9FABA</name>
<protein>
    <submittedName>
        <fullName evidence="2">Uncharacterized protein</fullName>
    </submittedName>
</protein>
<evidence type="ECO:0000313" key="2">
    <source>
        <dbReference type="EMBL" id="MED6171539.1"/>
    </source>
</evidence>